<accession>A0A4R5BYS6</accession>
<dbReference type="EMBL" id="SMKY01000012">
    <property type="protein sequence ID" value="TDD89522.1"/>
    <property type="molecule type" value="Genomic_DNA"/>
</dbReference>
<comment type="caution">
    <text evidence="1">The sequence shown here is derived from an EMBL/GenBank/DDBJ whole genome shotgun (WGS) entry which is preliminary data.</text>
</comment>
<evidence type="ECO:0000313" key="2">
    <source>
        <dbReference type="Proteomes" id="UP000295578"/>
    </source>
</evidence>
<dbReference type="AlphaFoldDB" id="A0A4R5BYS6"/>
<protein>
    <submittedName>
        <fullName evidence="1">Uncharacterized protein</fullName>
    </submittedName>
</protein>
<reference evidence="1 2" key="1">
    <citation type="submission" date="2019-03" db="EMBL/GenBank/DDBJ databases">
        <title>Draft genome sequences of novel Actinobacteria.</title>
        <authorList>
            <person name="Sahin N."/>
            <person name="Ay H."/>
            <person name="Saygin H."/>
        </authorList>
    </citation>
    <scope>NUCLEOTIDE SEQUENCE [LARGE SCALE GENOMIC DNA]</scope>
    <source>
        <strain evidence="1 2">DSM 45941</strain>
    </source>
</reference>
<gene>
    <name evidence="1" type="ORF">E1293_04750</name>
</gene>
<keyword evidence="2" id="KW-1185">Reference proteome</keyword>
<evidence type="ECO:0000313" key="1">
    <source>
        <dbReference type="EMBL" id="TDD89522.1"/>
    </source>
</evidence>
<organism evidence="1 2">
    <name type="scientific">Actinomadura darangshiensis</name>
    <dbReference type="NCBI Taxonomy" id="705336"/>
    <lineage>
        <taxon>Bacteria</taxon>
        <taxon>Bacillati</taxon>
        <taxon>Actinomycetota</taxon>
        <taxon>Actinomycetes</taxon>
        <taxon>Streptosporangiales</taxon>
        <taxon>Thermomonosporaceae</taxon>
        <taxon>Actinomadura</taxon>
    </lineage>
</organism>
<proteinExistence type="predicted"/>
<name>A0A4R5BYS6_9ACTN</name>
<dbReference type="RefSeq" id="WP_132194195.1">
    <property type="nucleotide sequence ID" value="NZ_SMKY01000012.1"/>
</dbReference>
<dbReference type="Proteomes" id="UP000295578">
    <property type="component" value="Unassembled WGS sequence"/>
</dbReference>
<sequence length="62" mass="7138">MTDKEDQQEIDRIQQILKGVSPEAYDVIKMVIALERENLHKSEALARNTVREEMVKKAEGIV</sequence>